<evidence type="ECO:0008006" key="2">
    <source>
        <dbReference type="Google" id="ProtNLM"/>
    </source>
</evidence>
<proteinExistence type="predicted"/>
<name>A0A7C4HCG8_STAMA</name>
<reference evidence="1" key="1">
    <citation type="journal article" date="2020" name="mSystems">
        <title>Genome- and Community-Level Interaction Insights into Carbon Utilization and Element Cycling Functions of Hydrothermarchaeota in Hydrothermal Sediment.</title>
        <authorList>
            <person name="Zhou Z."/>
            <person name="Liu Y."/>
            <person name="Xu W."/>
            <person name="Pan J."/>
            <person name="Luo Z.H."/>
            <person name="Li M."/>
        </authorList>
    </citation>
    <scope>NUCLEOTIDE SEQUENCE [LARGE SCALE GENOMIC DNA]</scope>
    <source>
        <strain evidence="1">SpSt-642</strain>
    </source>
</reference>
<organism evidence="1">
    <name type="scientific">Staphylothermus marinus</name>
    <dbReference type="NCBI Taxonomy" id="2280"/>
    <lineage>
        <taxon>Archaea</taxon>
        <taxon>Thermoproteota</taxon>
        <taxon>Thermoprotei</taxon>
        <taxon>Desulfurococcales</taxon>
        <taxon>Desulfurococcaceae</taxon>
        <taxon>Staphylothermus</taxon>
    </lineage>
</organism>
<evidence type="ECO:0000313" key="1">
    <source>
        <dbReference type="EMBL" id="HGM59349.1"/>
    </source>
</evidence>
<sequence>MPSWSVHLNICRHLLGENFCIEDLVKIDELIDTGLLHDIGRKDKRRDCVRLAALLVKHYFRGAITLNGLEIREVDALRKYLENVLGNIDEYLRNVSERYQKAIEKPSTRFPLEELCKIDFTLCRAIELFSVAASLYIKKFVDTGTLEEKLVLAWYLHMGTPLLVDKRALEYALLHHIVDLADEYAKREKPGKDICFRIVNRIRENKILKEIVNKLDLLVSGYDIVEHRSYYPSKLFENLLKHLERKAREVYAVIAYSMYERGTPPGHIAFADEIRELIILFRQVHGYKGYIKVNDELLHILGAVQRIVKLLREKREVKLEFYSRGVKYEDILNGCVEPELTMVVKDYHEFKNKLCSDVLSAEILTFFPEKALKIRTICSGFKD</sequence>
<protein>
    <recommendedName>
        <fullName evidence="2">HD domain-containing protein</fullName>
    </recommendedName>
</protein>
<dbReference type="EMBL" id="DTBJ01000060">
    <property type="protein sequence ID" value="HGM59349.1"/>
    <property type="molecule type" value="Genomic_DNA"/>
</dbReference>
<accession>A0A7C4HCG8</accession>
<gene>
    <name evidence="1" type="ORF">ENU14_07200</name>
</gene>
<comment type="caution">
    <text evidence="1">The sequence shown here is derived from an EMBL/GenBank/DDBJ whole genome shotgun (WGS) entry which is preliminary data.</text>
</comment>
<dbReference type="AlphaFoldDB" id="A0A7C4HCG8"/>